<dbReference type="InterPro" id="IPR036249">
    <property type="entry name" value="Thioredoxin-like_sf"/>
</dbReference>
<evidence type="ECO:0000313" key="1">
    <source>
        <dbReference type="EMBL" id="TPX62052.1"/>
    </source>
</evidence>
<dbReference type="SUPFAM" id="SSF52833">
    <property type="entry name" value="Thioredoxin-like"/>
    <property type="match status" value="1"/>
</dbReference>
<reference evidence="1 2" key="1">
    <citation type="journal article" date="2019" name="Sci. Rep.">
        <title>Comparative genomics of chytrid fungi reveal insights into the obligate biotrophic and pathogenic lifestyle of Synchytrium endobioticum.</title>
        <authorList>
            <person name="van de Vossenberg B.T.L.H."/>
            <person name="Warris S."/>
            <person name="Nguyen H.D.T."/>
            <person name="van Gent-Pelzer M.P.E."/>
            <person name="Joly D.L."/>
            <person name="van de Geest H.C."/>
            <person name="Bonants P.J.M."/>
            <person name="Smith D.S."/>
            <person name="Levesque C.A."/>
            <person name="van der Lee T.A.J."/>
        </authorList>
    </citation>
    <scope>NUCLEOTIDE SEQUENCE [LARGE SCALE GENOMIC DNA]</scope>
    <source>
        <strain evidence="1 2">CBS 809.83</strain>
    </source>
</reference>
<dbReference type="AlphaFoldDB" id="A0A507EE66"/>
<evidence type="ECO:0000313" key="2">
    <source>
        <dbReference type="Proteomes" id="UP000318582"/>
    </source>
</evidence>
<proteinExistence type="predicted"/>
<sequence>MIVRPRIAEHARLPPLLSTIDGRTIDLKKLARDFILIVIILKAPWCPVCPTLLSLLSFLGFTADEDDPQEWSDPFTSEVRTVTREHRKFNHILLAYDARFIVMCPGQAGALLEIAHRTGWDRVPEVSFVADAELQLVEQLGLRTVAGAWPSTVRVLPDLSARTIEIGRSAGYYGDHTLLLRLATTRRTEESNAVSALKQSQTLSARLQAECAASTHYDYPAKDKLPLELLTTITSQIAATEISHFRSGNDSPVHSTLGEAAKTCKSWRYVSLVTGSHNLQEQIKKVEKLLAKCPKTGRILTCTDEDWGYGYPAGAQVPPVSIVTLEREVCELARIKTWIYDVFGSLGAHAAKDATPSVSERIKDIPPSAT</sequence>
<comment type="caution">
    <text evidence="1">The sequence shown here is derived from an EMBL/GenBank/DDBJ whole genome shotgun (WGS) entry which is preliminary data.</text>
</comment>
<organism evidence="1 2">
    <name type="scientific">Powellomyces hirtus</name>
    <dbReference type="NCBI Taxonomy" id="109895"/>
    <lineage>
        <taxon>Eukaryota</taxon>
        <taxon>Fungi</taxon>
        <taxon>Fungi incertae sedis</taxon>
        <taxon>Chytridiomycota</taxon>
        <taxon>Chytridiomycota incertae sedis</taxon>
        <taxon>Chytridiomycetes</taxon>
        <taxon>Spizellomycetales</taxon>
        <taxon>Powellomycetaceae</taxon>
        <taxon>Powellomyces</taxon>
    </lineage>
</organism>
<gene>
    <name evidence="1" type="ORF">PhCBS80983_g00672</name>
</gene>
<name>A0A507EE66_9FUNG</name>
<dbReference type="EMBL" id="QEAQ01000004">
    <property type="protein sequence ID" value="TPX62052.1"/>
    <property type="molecule type" value="Genomic_DNA"/>
</dbReference>
<accession>A0A507EE66</accession>
<protein>
    <submittedName>
        <fullName evidence="1">Uncharacterized protein</fullName>
    </submittedName>
</protein>
<keyword evidence="2" id="KW-1185">Reference proteome</keyword>
<dbReference type="Proteomes" id="UP000318582">
    <property type="component" value="Unassembled WGS sequence"/>
</dbReference>